<evidence type="ECO:0000313" key="4">
    <source>
        <dbReference type="Proteomes" id="UP000527352"/>
    </source>
</evidence>
<reference evidence="3 4" key="1">
    <citation type="submission" date="2020-04" db="EMBL/GenBank/DDBJ databases">
        <title>The first description of lens atrophy caused by putative novel Shewanella sp. that is a new emerging pathogen for cultured rainbow trout?</title>
        <authorList>
            <person name="Saticioglu I.B."/>
            <person name="Duman M."/>
            <person name="Altun S."/>
        </authorList>
    </citation>
    <scope>NUCLEOTIDE SEQUENCE [LARGE SCALE GENOMIC DNA]</scope>
    <source>
        <strain evidence="3 4">S-1</strain>
    </source>
</reference>
<sequence length="118" mass="13304">MRTNKMLGNKESSVTWPNDADGDVLRRLEADGFDFSKSYTVDYNIDFDSWPPALEALELLKSKYGNIEVYEPDEDYAGYVQFQINAPITYEGVTSTQRNASSAMQPFGGVCESWGIMH</sequence>
<gene>
    <name evidence="3" type="ORF">HGO26_01610</name>
</gene>
<dbReference type="Proteomes" id="UP000527352">
    <property type="component" value="Unassembled WGS sequence"/>
</dbReference>
<evidence type="ECO:0000256" key="1">
    <source>
        <dbReference type="SAM" id="MobiDB-lite"/>
    </source>
</evidence>
<evidence type="ECO:0000313" key="3">
    <source>
        <dbReference type="EMBL" id="NLQ21577.1"/>
    </source>
</evidence>
<comment type="caution">
    <text evidence="3">The sequence shown here is derived from an EMBL/GenBank/DDBJ whole genome shotgun (WGS) entry which is preliminary data.</text>
</comment>
<dbReference type="InterPro" id="IPR009671">
    <property type="entry name" value="RraB_dom"/>
</dbReference>
<feature type="region of interest" description="Disordered" evidence="1">
    <location>
        <begin position="1"/>
        <end position="20"/>
    </location>
</feature>
<dbReference type="RefSeq" id="WP_168822840.1">
    <property type="nucleotide sequence ID" value="NZ_JABAEB010000001.1"/>
</dbReference>
<dbReference type="Pfam" id="PF06877">
    <property type="entry name" value="RraB"/>
    <property type="match status" value="1"/>
</dbReference>
<dbReference type="InterPro" id="IPR036701">
    <property type="entry name" value="RraB-like_sf"/>
</dbReference>
<dbReference type="Gene3D" id="3.30.70.970">
    <property type="entry name" value="RraB-like"/>
    <property type="match status" value="1"/>
</dbReference>
<dbReference type="EMBL" id="JABAEB010000001">
    <property type="protein sequence ID" value="NLQ21577.1"/>
    <property type="molecule type" value="Genomic_DNA"/>
</dbReference>
<proteinExistence type="predicted"/>
<keyword evidence="4" id="KW-1185">Reference proteome</keyword>
<organism evidence="3 4">
    <name type="scientific">Shewanella oncorhynchi</name>
    <dbReference type="NCBI Taxonomy" id="2726434"/>
    <lineage>
        <taxon>Bacteria</taxon>
        <taxon>Pseudomonadati</taxon>
        <taxon>Pseudomonadota</taxon>
        <taxon>Gammaproteobacteria</taxon>
        <taxon>Alteromonadales</taxon>
        <taxon>Shewanellaceae</taxon>
        <taxon>Shewanella</taxon>
    </lineage>
</organism>
<feature type="domain" description="Regulator of ribonuclease activity B" evidence="2">
    <location>
        <begin position="18"/>
        <end position="115"/>
    </location>
</feature>
<dbReference type="SUPFAM" id="SSF89946">
    <property type="entry name" value="Hypothetical protein VC0424"/>
    <property type="match status" value="1"/>
</dbReference>
<evidence type="ECO:0000259" key="2">
    <source>
        <dbReference type="Pfam" id="PF06877"/>
    </source>
</evidence>
<protein>
    <submittedName>
        <fullName evidence="3">Ribonuclease E inhibitor RraB</fullName>
    </submittedName>
</protein>
<accession>A0ABX1KHB9</accession>
<name>A0ABX1KHB9_9GAMM</name>